<keyword evidence="3" id="KW-1185">Reference proteome</keyword>
<sequence>MDIIYIERQAQGKVYLSVVFEKRCVQGREAESTKEFDYWVRIPVCGVWGGFWVPIKLHEPIKGEYEVEGGKVVWKLYGFWVNIYWLVLM</sequence>
<accession>A0A1Q6DUN3</accession>
<dbReference type="Proteomes" id="UP000185744">
    <property type="component" value="Unassembled WGS sequence"/>
</dbReference>
<comment type="caution">
    <text evidence="2">The sequence shown here is derived from an EMBL/GenBank/DDBJ whole genome shotgun (WGS) entry which is preliminary data.</text>
</comment>
<name>A0A1Q6DUN3_METT1</name>
<proteinExistence type="predicted"/>
<gene>
    <name evidence="1" type="ORF">BTN85_0271</name>
    <name evidence="2" type="ORF">BTN85_0551</name>
</gene>
<protein>
    <submittedName>
        <fullName evidence="2">Uncharacterized protein</fullName>
    </submittedName>
</protein>
<organism evidence="2 3">
    <name type="scientific">Methanohalarchaeum thermophilum</name>
    <dbReference type="NCBI Taxonomy" id="1903181"/>
    <lineage>
        <taxon>Archaea</taxon>
        <taxon>Methanobacteriati</taxon>
        <taxon>Methanobacteriota</taxon>
        <taxon>Methanonatronarchaeia</taxon>
        <taxon>Methanonatronarchaeales</taxon>
        <taxon>Methanonatronarchaeaceae</taxon>
        <taxon>Candidatus Methanohalarchaeum</taxon>
    </lineage>
</organism>
<reference evidence="2 3" key="1">
    <citation type="submission" date="2016-12" db="EMBL/GenBank/DDBJ databases">
        <title>Discovery of methanogenic haloarchaea.</title>
        <authorList>
            <person name="Sorokin D.Y."/>
            <person name="Makarova K.S."/>
            <person name="Abbas B."/>
            <person name="Ferrer M."/>
            <person name="Golyshin P.N."/>
        </authorList>
    </citation>
    <scope>NUCLEOTIDE SEQUENCE [LARGE SCALE GENOMIC DNA]</scope>
    <source>
        <strain evidence="2">HMET1</strain>
    </source>
</reference>
<dbReference type="AlphaFoldDB" id="A0A1Q6DUN3"/>
<dbReference type="STRING" id="1903181.BTN85_0271"/>
<dbReference type="EMBL" id="MSDW01000001">
    <property type="protein sequence ID" value="OKY77799.1"/>
    <property type="molecule type" value="Genomic_DNA"/>
</dbReference>
<evidence type="ECO:0000313" key="3">
    <source>
        <dbReference type="Proteomes" id="UP000185744"/>
    </source>
</evidence>
<dbReference type="EMBL" id="MSDW01000001">
    <property type="protein sequence ID" value="OKY78066.1"/>
    <property type="molecule type" value="Genomic_DNA"/>
</dbReference>
<evidence type="ECO:0000313" key="1">
    <source>
        <dbReference type="EMBL" id="OKY77799.1"/>
    </source>
</evidence>
<evidence type="ECO:0000313" key="2">
    <source>
        <dbReference type="EMBL" id="OKY78066.1"/>
    </source>
</evidence>